<name>A0ABP8P3L2_9NOCA</name>
<dbReference type="InterPro" id="IPR003439">
    <property type="entry name" value="ABC_transporter-like_ATP-bd"/>
</dbReference>
<feature type="region of interest" description="Disordered" evidence="7">
    <location>
        <begin position="1"/>
        <end position="24"/>
    </location>
</feature>
<keyword evidence="1" id="KW-0813">Transport</keyword>
<keyword evidence="4 9" id="KW-0067">ATP-binding</keyword>
<evidence type="ECO:0000259" key="8">
    <source>
        <dbReference type="PROSITE" id="PS50893"/>
    </source>
</evidence>
<evidence type="ECO:0000256" key="4">
    <source>
        <dbReference type="ARBA" id="ARBA00022840"/>
    </source>
</evidence>
<dbReference type="InterPro" id="IPR027417">
    <property type="entry name" value="P-loop_NTPase"/>
</dbReference>
<evidence type="ECO:0000256" key="5">
    <source>
        <dbReference type="ARBA" id="ARBA00022967"/>
    </source>
</evidence>
<reference evidence="10" key="1">
    <citation type="journal article" date="2019" name="Int. J. Syst. Evol. Microbiol.">
        <title>The Global Catalogue of Microorganisms (GCM) 10K type strain sequencing project: providing services to taxonomists for standard genome sequencing and annotation.</title>
        <authorList>
            <consortium name="The Broad Institute Genomics Platform"/>
            <consortium name="The Broad Institute Genome Sequencing Center for Infectious Disease"/>
            <person name="Wu L."/>
            <person name="Ma J."/>
        </authorList>
    </citation>
    <scope>NUCLEOTIDE SEQUENCE [LARGE SCALE GENOMIC DNA]</scope>
    <source>
        <strain evidence="10">JCM 32206</strain>
    </source>
</reference>
<dbReference type="InterPro" id="IPR003593">
    <property type="entry name" value="AAA+_ATPase"/>
</dbReference>
<dbReference type="Proteomes" id="UP001501183">
    <property type="component" value="Unassembled WGS sequence"/>
</dbReference>
<dbReference type="GO" id="GO:0005524">
    <property type="term" value="F:ATP binding"/>
    <property type="evidence" value="ECO:0007669"/>
    <property type="project" value="UniProtKB-KW"/>
</dbReference>
<keyword evidence="10" id="KW-1185">Reference proteome</keyword>
<evidence type="ECO:0000313" key="10">
    <source>
        <dbReference type="Proteomes" id="UP001501183"/>
    </source>
</evidence>
<dbReference type="InterPro" id="IPR050166">
    <property type="entry name" value="ABC_transporter_ATP-bind"/>
</dbReference>
<evidence type="ECO:0000256" key="1">
    <source>
        <dbReference type="ARBA" id="ARBA00022448"/>
    </source>
</evidence>
<accession>A0ABP8P3L2</accession>
<dbReference type="Gene3D" id="3.40.50.300">
    <property type="entry name" value="P-loop containing nucleotide triphosphate hydrolases"/>
    <property type="match status" value="1"/>
</dbReference>
<dbReference type="PANTHER" id="PTHR42788:SF17">
    <property type="entry name" value="ALIPHATIC SULFONATES IMPORT ATP-BINDING PROTEIN SSUB"/>
    <property type="match status" value="1"/>
</dbReference>
<dbReference type="PROSITE" id="PS00211">
    <property type="entry name" value="ABC_TRANSPORTER_1"/>
    <property type="match status" value="1"/>
</dbReference>
<keyword evidence="3" id="KW-0547">Nucleotide-binding</keyword>
<dbReference type="SMART" id="SM00382">
    <property type="entry name" value="AAA"/>
    <property type="match status" value="1"/>
</dbReference>
<dbReference type="InterPro" id="IPR017871">
    <property type="entry name" value="ABC_transporter-like_CS"/>
</dbReference>
<evidence type="ECO:0000256" key="3">
    <source>
        <dbReference type="ARBA" id="ARBA00022741"/>
    </source>
</evidence>
<dbReference type="RefSeq" id="WP_345345254.1">
    <property type="nucleotide sequence ID" value="NZ_BAABFB010000040.1"/>
</dbReference>
<evidence type="ECO:0000256" key="2">
    <source>
        <dbReference type="ARBA" id="ARBA00022475"/>
    </source>
</evidence>
<gene>
    <name evidence="9" type="ORF">GCM10023094_24950</name>
</gene>
<dbReference type="Pfam" id="PF00005">
    <property type="entry name" value="ABC_tran"/>
    <property type="match status" value="1"/>
</dbReference>
<organism evidence="9 10">
    <name type="scientific">Rhodococcus olei</name>
    <dbReference type="NCBI Taxonomy" id="2161675"/>
    <lineage>
        <taxon>Bacteria</taxon>
        <taxon>Bacillati</taxon>
        <taxon>Actinomycetota</taxon>
        <taxon>Actinomycetes</taxon>
        <taxon>Mycobacteriales</taxon>
        <taxon>Nocardiaceae</taxon>
        <taxon>Rhodococcus</taxon>
    </lineage>
</organism>
<evidence type="ECO:0000256" key="7">
    <source>
        <dbReference type="SAM" id="MobiDB-lite"/>
    </source>
</evidence>
<dbReference type="EMBL" id="BAABFB010000040">
    <property type="protein sequence ID" value="GAA4479578.1"/>
    <property type="molecule type" value="Genomic_DNA"/>
</dbReference>
<dbReference type="PROSITE" id="PS50893">
    <property type="entry name" value="ABC_TRANSPORTER_2"/>
    <property type="match status" value="1"/>
</dbReference>
<proteinExistence type="predicted"/>
<sequence>MSVESPLPPLDPRERTATTADARRAGEPVAVSITGLHKAFGDKVVLDGVDLEIHRGEFVVLLGPSGTGKTTLLRLLTGLEKPDRGRVLVPRRRTTVYQEPRLIPSKRVLGNVAVGQPRTADTRDRATRALAEVNLDSKSRQWPATLSGGEAQRVALARALVREPELLLLDEPFAALDALTRLQMQDLVGDLVARHRPAVLLVTHDVDEAVRLADRVLILDRGRFAVDTDIDLARPRNRTDPASLHYRAEFLAALGVGRNPSTDQEI</sequence>
<evidence type="ECO:0000256" key="6">
    <source>
        <dbReference type="ARBA" id="ARBA00023136"/>
    </source>
</evidence>
<comment type="caution">
    <text evidence="9">The sequence shown here is derived from an EMBL/GenBank/DDBJ whole genome shotgun (WGS) entry which is preliminary data.</text>
</comment>
<keyword evidence="6" id="KW-0472">Membrane</keyword>
<feature type="domain" description="ABC transporter" evidence="8">
    <location>
        <begin position="31"/>
        <end position="246"/>
    </location>
</feature>
<evidence type="ECO:0000313" key="9">
    <source>
        <dbReference type="EMBL" id="GAA4479578.1"/>
    </source>
</evidence>
<feature type="compositionally biased region" description="Basic and acidic residues" evidence="7">
    <location>
        <begin position="11"/>
        <end position="24"/>
    </location>
</feature>
<keyword evidence="5" id="KW-1278">Translocase</keyword>
<dbReference type="PANTHER" id="PTHR42788">
    <property type="entry name" value="TAURINE IMPORT ATP-BINDING PROTEIN-RELATED"/>
    <property type="match status" value="1"/>
</dbReference>
<keyword evidence="2" id="KW-1003">Cell membrane</keyword>
<dbReference type="SUPFAM" id="SSF52540">
    <property type="entry name" value="P-loop containing nucleoside triphosphate hydrolases"/>
    <property type="match status" value="1"/>
</dbReference>
<protein>
    <submittedName>
        <fullName evidence="9">ABC transporter ATP-binding protein</fullName>
    </submittedName>
</protein>
<feature type="compositionally biased region" description="Pro residues" evidence="7">
    <location>
        <begin position="1"/>
        <end position="10"/>
    </location>
</feature>